<dbReference type="EnsemblPlants" id="OGLUM01G13690.1">
    <property type="protein sequence ID" value="OGLUM01G13690.1"/>
    <property type="gene ID" value="OGLUM01G13690"/>
</dbReference>
<keyword evidence="2" id="KW-0472">Membrane</keyword>
<feature type="compositionally biased region" description="Basic and acidic residues" evidence="1">
    <location>
        <begin position="133"/>
        <end position="154"/>
    </location>
</feature>
<reference evidence="3" key="3">
    <citation type="submission" date="2018-05" db="EMBL/GenBank/DDBJ databases">
        <title>OgluRS3 (Oryza glumaepatula Reference Sequence Version 3).</title>
        <authorList>
            <person name="Zhang J."/>
            <person name="Kudrna D."/>
            <person name="Lee S."/>
            <person name="Talag J."/>
            <person name="Welchert J."/>
            <person name="Wing R.A."/>
        </authorList>
    </citation>
    <scope>NUCLEOTIDE SEQUENCE [LARGE SCALE GENOMIC DNA]</scope>
</reference>
<feature type="transmembrane region" description="Helical" evidence="2">
    <location>
        <begin position="37"/>
        <end position="56"/>
    </location>
</feature>
<dbReference type="Proteomes" id="UP000026961">
    <property type="component" value="Chromosome 1"/>
</dbReference>
<keyword evidence="2" id="KW-0812">Transmembrane</keyword>
<sequence length="169" mass="18588">MSASYFFPLFSPFLLSLSLSLLVVLSSYHHRSGHPALRLFVWAASTLFLLLVSYVVSAAVKWDAARVPLLFAWIVFLQMLQNTIDTTRLSSSTIGNGSGNSKFRPTDRHLEEDSPGEEERDTRGIPLGSGRDGVGDEREEERGGRLDEETEHRVAGAAAVGAEHDEEGK</sequence>
<proteinExistence type="predicted"/>
<feature type="region of interest" description="Disordered" evidence="1">
    <location>
        <begin position="90"/>
        <end position="169"/>
    </location>
</feature>
<evidence type="ECO:0008006" key="5">
    <source>
        <dbReference type="Google" id="ProtNLM"/>
    </source>
</evidence>
<protein>
    <recommendedName>
        <fullName evidence="5">DUF4220 domain-containing protein</fullName>
    </recommendedName>
</protein>
<dbReference type="AlphaFoldDB" id="A0A0D9Y736"/>
<accession>A0A0D9Y736</accession>
<evidence type="ECO:0000256" key="1">
    <source>
        <dbReference type="SAM" id="MobiDB-lite"/>
    </source>
</evidence>
<feature type="compositionally biased region" description="Low complexity" evidence="1">
    <location>
        <begin position="90"/>
        <end position="101"/>
    </location>
</feature>
<dbReference type="HOGENOM" id="CLU_1581075_0_0_1"/>
<reference evidence="3" key="2">
    <citation type="submission" date="2015-04" db="UniProtKB">
        <authorList>
            <consortium name="EnsemblPlants"/>
        </authorList>
    </citation>
    <scope>IDENTIFICATION</scope>
</reference>
<evidence type="ECO:0000313" key="3">
    <source>
        <dbReference type="EnsemblPlants" id="OGLUM01G13690.1"/>
    </source>
</evidence>
<keyword evidence="4" id="KW-1185">Reference proteome</keyword>
<reference evidence="3" key="1">
    <citation type="submission" date="2013-08" db="EMBL/GenBank/DDBJ databases">
        <title>Oryza genome evolution.</title>
        <authorList>
            <person name="Wing R.A."/>
            <person name="Panaud O."/>
            <person name="Oliveira A.C."/>
        </authorList>
    </citation>
    <scope>NUCLEOTIDE SEQUENCE</scope>
</reference>
<evidence type="ECO:0000313" key="4">
    <source>
        <dbReference type="Proteomes" id="UP000026961"/>
    </source>
</evidence>
<keyword evidence="2" id="KW-1133">Transmembrane helix</keyword>
<evidence type="ECO:0000256" key="2">
    <source>
        <dbReference type="SAM" id="Phobius"/>
    </source>
</evidence>
<feature type="transmembrane region" description="Helical" evidence="2">
    <location>
        <begin position="6"/>
        <end position="25"/>
    </location>
</feature>
<dbReference type="Gramene" id="OGLUM01G13690.1">
    <property type="protein sequence ID" value="OGLUM01G13690.1"/>
    <property type="gene ID" value="OGLUM01G13690"/>
</dbReference>
<dbReference type="STRING" id="40148.A0A0D9Y736"/>
<name>A0A0D9Y736_9ORYZ</name>
<organism evidence="3">
    <name type="scientific">Oryza glumipatula</name>
    <dbReference type="NCBI Taxonomy" id="40148"/>
    <lineage>
        <taxon>Eukaryota</taxon>
        <taxon>Viridiplantae</taxon>
        <taxon>Streptophyta</taxon>
        <taxon>Embryophyta</taxon>
        <taxon>Tracheophyta</taxon>
        <taxon>Spermatophyta</taxon>
        <taxon>Magnoliopsida</taxon>
        <taxon>Liliopsida</taxon>
        <taxon>Poales</taxon>
        <taxon>Poaceae</taxon>
        <taxon>BOP clade</taxon>
        <taxon>Oryzoideae</taxon>
        <taxon>Oryzeae</taxon>
        <taxon>Oryzinae</taxon>
        <taxon>Oryza</taxon>
    </lineage>
</organism>
<dbReference type="eggNOG" id="ENOG502QSWW">
    <property type="taxonomic scope" value="Eukaryota"/>
</dbReference>